<accession>A0A224YEG2</accession>
<sequence>MTVARQLSKIIMLFLVYRPSYHLPAVDVPDISLFYSYDSVIWTVKTTMETDNICKVDYVNKTTTQYAQFRRVSYSGKTRSEEDLNGTFIKMDNLRKSSTDNGMLVHTLEAGIEVSTEELMREYNNYTCGIFVVHLSSMASGAYYYELRVKNMSIHKPRSSCDDEYRSITKYINTTQLYTEACQTKRQHR</sequence>
<protein>
    <submittedName>
        <fullName evidence="1">Lipocalin</fullName>
    </submittedName>
</protein>
<dbReference type="AlphaFoldDB" id="A0A224YEG2"/>
<evidence type="ECO:0000313" key="1">
    <source>
        <dbReference type="EMBL" id="MAA15355.1"/>
    </source>
</evidence>
<proteinExistence type="predicted"/>
<dbReference type="EMBL" id="GFPF01004209">
    <property type="protein sequence ID" value="MAA15355.1"/>
    <property type="molecule type" value="Transcribed_RNA"/>
</dbReference>
<reference evidence="1" key="1">
    <citation type="journal article" date="2017" name="Parasit. Vectors">
        <title>Sialotranscriptomics of Rhipicephalus zambeziensis reveals intricate expression profiles of secretory proteins and suggests tight temporal transcriptional regulation during blood-feeding.</title>
        <authorList>
            <person name="de Castro M.H."/>
            <person name="de Klerk D."/>
            <person name="Pienaar R."/>
            <person name="Rees D.J.G."/>
            <person name="Mans B.J."/>
        </authorList>
    </citation>
    <scope>NUCLEOTIDE SEQUENCE</scope>
    <source>
        <tissue evidence="1">Salivary glands</tissue>
    </source>
</reference>
<name>A0A224YEG2_9ACAR</name>
<organism evidence="1">
    <name type="scientific">Rhipicephalus zambeziensis</name>
    <dbReference type="NCBI Taxonomy" id="60191"/>
    <lineage>
        <taxon>Eukaryota</taxon>
        <taxon>Metazoa</taxon>
        <taxon>Ecdysozoa</taxon>
        <taxon>Arthropoda</taxon>
        <taxon>Chelicerata</taxon>
        <taxon>Arachnida</taxon>
        <taxon>Acari</taxon>
        <taxon>Parasitiformes</taxon>
        <taxon>Ixodida</taxon>
        <taxon>Ixodoidea</taxon>
        <taxon>Ixodidae</taxon>
        <taxon>Rhipicephalinae</taxon>
        <taxon>Rhipicephalus</taxon>
        <taxon>Rhipicephalus</taxon>
    </lineage>
</organism>